<dbReference type="GO" id="GO:0006351">
    <property type="term" value="P:DNA-templated transcription"/>
    <property type="evidence" value="ECO:0007669"/>
    <property type="project" value="InterPro"/>
</dbReference>
<evidence type="ECO:0000313" key="16">
    <source>
        <dbReference type="Proteomes" id="UP000242525"/>
    </source>
</evidence>
<keyword evidence="8 11" id="KW-0804">Transcription</keyword>
<dbReference type="AlphaFoldDB" id="A0A0J9XKV2"/>
<proteinExistence type="inferred from homology"/>
<evidence type="ECO:0000256" key="3">
    <source>
        <dbReference type="ARBA" id="ARBA00022491"/>
    </source>
</evidence>
<dbReference type="Pfam" id="PF07569">
    <property type="entry name" value="Hira"/>
    <property type="match status" value="1"/>
</dbReference>
<feature type="domain" description="Protein HIRA-like C-terminal" evidence="13">
    <location>
        <begin position="669"/>
        <end position="905"/>
    </location>
</feature>
<dbReference type="FunFam" id="2.130.10.10:FF:001073">
    <property type="entry name" value="Protein HIR"/>
    <property type="match status" value="1"/>
</dbReference>
<evidence type="ECO:0000259" key="14">
    <source>
        <dbReference type="Pfam" id="PF24105"/>
    </source>
</evidence>
<dbReference type="CDD" id="cd00200">
    <property type="entry name" value="WD40"/>
    <property type="match status" value="1"/>
</dbReference>
<dbReference type="GO" id="GO:0031491">
    <property type="term" value="F:nucleosome binding"/>
    <property type="evidence" value="ECO:0007669"/>
    <property type="project" value="TreeGrafter"/>
</dbReference>
<dbReference type="InterPro" id="IPR055410">
    <property type="entry name" value="Beta-prop_CAF1B_HIR1"/>
</dbReference>
<dbReference type="Pfam" id="PF09453">
    <property type="entry name" value="HIRA_B"/>
    <property type="match status" value="1"/>
</dbReference>
<evidence type="ECO:0000256" key="7">
    <source>
        <dbReference type="ARBA" id="ARBA00023015"/>
    </source>
</evidence>
<keyword evidence="16" id="KW-1185">Reference proteome</keyword>
<keyword evidence="6 11" id="KW-0156">Chromatin regulator</keyword>
<evidence type="ECO:0000256" key="4">
    <source>
        <dbReference type="ARBA" id="ARBA00022574"/>
    </source>
</evidence>
<dbReference type="InterPro" id="IPR015943">
    <property type="entry name" value="WD40/YVTN_repeat-like_dom_sf"/>
</dbReference>
<keyword evidence="4 10" id="KW-0853">WD repeat</keyword>
<dbReference type="SUPFAM" id="SSF75011">
    <property type="entry name" value="3-carboxy-cis,cis-mucoante lactonizing enzyme"/>
    <property type="match status" value="1"/>
</dbReference>
<dbReference type="PROSITE" id="PS50082">
    <property type="entry name" value="WD_REPEATS_2"/>
    <property type="match status" value="4"/>
</dbReference>
<accession>A0A0J9XKV2</accession>
<dbReference type="SMART" id="SM00320">
    <property type="entry name" value="WD40"/>
    <property type="match status" value="8"/>
</dbReference>
<comment type="subcellular location">
    <subcellularLocation>
        <location evidence="1 11">Nucleus</location>
    </subcellularLocation>
</comment>
<evidence type="ECO:0000313" key="15">
    <source>
        <dbReference type="EMBL" id="CDO57821.1"/>
    </source>
</evidence>
<evidence type="ECO:0000256" key="6">
    <source>
        <dbReference type="ARBA" id="ARBA00022853"/>
    </source>
</evidence>
<gene>
    <name evidence="15" type="ORF">BN980_GECA25s01088g</name>
</gene>
<comment type="function">
    <text evidence="11">Required for replication-independent chromatin assembly and for the periodic repression of histone gene transcription during the cell cycle.</text>
</comment>
<dbReference type="PANTHER" id="PTHR13831">
    <property type="entry name" value="MEMBER OF THE HIR1 FAMILY OF WD-REPEAT PROTEINS"/>
    <property type="match status" value="1"/>
</dbReference>
<comment type="caution">
    <text evidence="15">The sequence shown here is derived from an EMBL/GenBank/DDBJ whole genome shotgun (WGS) entry which is preliminary data.</text>
</comment>
<dbReference type="PROSITE" id="PS50294">
    <property type="entry name" value="WD_REPEATS_REGION"/>
    <property type="match status" value="4"/>
</dbReference>
<keyword evidence="5 11" id="KW-0677">Repeat</keyword>
<feature type="domain" description="CAF1B/HIR1 beta-propeller" evidence="14">
    <location>
        <begin position="28"/>
        <end position="377"/>
    </location>
</feature>
<evidence type="ECO:0000256" key="8">
    <source>
        <dbReference type="ARBA" id="ARBA00023163"/>
    </source>
</evidence>
<dbReference type="InterPro" id="IPR031120">
    <property type="entry name" value="HIR1-like"/>
</dbReference>
<evidence type="ECO:0000256" key="11">
    <source>
        <dbReference type="RuleBase" id="RU364014"/>
    </source>
</evidence>
<comment type="similarity">
    <text evidence="2 11">Belongs to the WD repeat HIR1 family.</text>
</comment>
<protein>
    <recommendedName>
        <fullName evidence="11">Protein HIR</fullName>
    </recommendedName>
</protein>
<dbReference type="GO" id="GO:0034728">
    <property type="term" value="P:nucleosome organization"/>
    <property type="evidence" value="ECO:0007669"/>
    <property type="project" value="UniProtKB-ARBA"/>
</dbReference>
<dbReference type="GO" id="GO:0006355">
    <property type="term" value="P:regulation of DNA-templated transcription"/>
    <property type="evidence" value="ECO:0007669"/>
    <property type="project" value="InterPro"/>
</dbReference>
<keyword evidence="3 11" id="KW-0678">Repressor</keyword>
<dbReference type="FunFam" id="2.130.10.10:FF:000290">
    <property type="entry name" value="Protein HIR"/>
    <property type="match status" value="1"/>
</dbReference>
<evidence type="ECO:0000256" key="2">
    <source>
        <dbReference type="ARBA" id="ARBA00007306"/>
    </source>
</evidence>
<dbReference type="InterPro" id="IPR011494">
    <property type="entry name" value="HIRA-like_C"/>
</dbReference>
<dbReference type="SUPFAM" id="SSF50978">
    <property type="entry name" value="WD40 repeat-like"/>
    <property type="match status" value="1"/>
</dbReference>
<dbReference type="GO" id="GO:0005634">
    <property type="term" value="C:nucleus"/>
    <property type="evidence" value="ECO:0007669"/>
    <property type="project" value="UniProtKB-SubCell"/>
</dbReference>
<evidence type="ECO:0000256" key="1">
    <source>
        <dbReference type="ARBA" id="ARBA00004123"/>
    </source>
</evidence>
<evidence type="ECO:0000256" key="10">
    <source>
        <dbReference type="PROSITE-ProRule" id="PRU00221"/>
    </source>
</evidence>
<evidence type="ECO:0000259" key="13">
    <source>
        <dbReference type="Pfam" id="PF07569"/>
    </source>
</evidence>
<evidence type="ECO:0000256" key="9">
    <source>
        <dbReference type="ARBA" id="ARBA00023242"/>
    </source>
</evidence>
<evidence type="ECO:0000256" key="5">
    <source>
        <dbReference type="ARBA" id="ARBA00022737"/>
    </source>
</evidence>
<dbReference type="OrthoDB" id="1741719at2759"/>
<keyword evidence="7 11" id="KW-0805">Transcription regulation</keyword>
<feature type="repeat" description="WD" evidence="10">
    <location>
        <begin position="137"/>
        <end position="178"/>
    </location>
</feature>
<dbReference type="PANTHER" id="PTHR13831:SF0">
    <property type="entry name" value="PROTEIN HIRA"/>
    <property type="match status" value="1"/>
</dbReference>
<feature type="repeat" description="WD" evidence="10">
    <location>
        <begin position="13"/>
        <end position="45"/>
    </location>
</feature>
<keyword evidence="9 11" id="KW-0539">Nucleus</keyword>
<sequence length="949" mass="105009">MRLLKPSWLLHSDENRKFEIYTVSVNPDGTRLASGGLDGKVRIWSTDAIYKSAPSSNKKQKKSGTPQPVPSKGGQLCAMATHTGAVTVVRFSPCGKYLASGSDDRVVLIWEKDDSRIPRQEFGSEANLESWVARKRLIGHENDVQDLAWAPDSSILVTVGLDSSIIIWNGLTFEKLKTFDAHQSLIKGVTFDPANKYFATASDDRTVRIIRYHHTSSSDISFSIEATISKPFKNSPLSTYYRRCSWSPDGNFIAAANSTNGPVTTVSIINRGTWDSDLSLIGHDAPCEVVSFCPRIFSPQKKTDSSKPPNFLTVLATAGQDKTLAIWNTCNPRPLLVAYNVAEKAITDMTWSPDGTKLFACSLDGTILVSMFEEGELGWVVPMEENENQLTRYGGGKETMQIPNSTEQLLLEEKSESLDDAQNTQILDNIMGSKSISETTAFTSKTSPKTTPKLLSTNNIGSSVIRKKTPIKPSVQKVTITKEGKKRVAPILLSSVSTAEVAQTDLVTESQRALQQKTFESVEVSEPSLSLPMSGVPTKVVRQKKQNLSDNYEDEYINNKDIRYENASYYIRPRILEFQSGMSSAKLTIPKVKTHYKRTGSIGKDDYILEIHNGANKELDPTRLSVSVNGSLVFSDFLPKYGHIASGDGEYFWAVATEDGTVHVYSPGGRKVISGMVLGSPVAFLEHQGQFLMAVTSSGDIHVWDICNLTAVGEVISIIPLLDSSMSERDNRSPKGPTVTLCGVSSNGKPIITLTNGEGFIYNDQMKNWLRISEPWWAYGSQYWNSISGHRLGLASGPEERVVKTLSVPMHTKVIQLAEEKSTEEILINAGGRGRYLQQMTKNRLLKEGFEDFERTLSTAHLENRISAAFMANSDIEFKQFLGVYVRRLASEALWNRFEELVNTLFAHPQSSNYLCGLNPTELLNHLKLVTKDFASSQTILNNITFSCS</sequence>
<dbReference type="EMBL" id="CCBN010000025">
    <property type="protein sequence ID" value="CDO57821.1"/>
    <property type="molecule type" value="Genomic_DNA"/>
</dbReference>
<dbReference type="GO" id="GO:0000417">
    <property type="term" value="C:HIR complex"/>
    <property type="evidence" value="ECO:0007669"/>
    <property type="project" value="TreeGrafter"/>
</dbReference>
<dbReference type="Gene3D" id="2.130.10.10">
    <property type="entry name" value="YVTN repeat-like/Quinoprotein amine dehydrogenase"/>
    <property type="match status" value="2"/>
</dbReference>
<feature type="repeat" description="WD" evidence="10">
    <location>
        <begin position="179"/>
        <end position="209"/>
    </location>
</feature>
<dbReference type="Proteomes" id="UP000242525">
    <property type="component" value="Unassembled WGS sequence"/>
</dbReference>
<dbReference type="Pfam" id="PF24105">
    <property type="entry name" value="Beta-prop_CAF1B_HIR1"/>
    <property type="match status" value="1"/>
</dbReference>
<dbReference type="InterPro" id="IPR019015">
    <property type="entry name" value="HIRA_B_motif"/>
</dbReference>
<feature type="region of interest" description="Disordered" evidence="12">
    <location>
        <begin position="52"/>
        <end position="74"/>
    </location>
</feature>
<name>A0A0J9XKV2_GEOCN</name>
<dbReference type="GO" id="GO:0000785">
    <property type="term" value="C:chromatin"/>
    <property type="evidence" value="ECO:0007669"/>
    <property type="project" value="TreeGrafter"/>
</dbReference>
<dbReference type="InterPro" id="IPR001680">
    <property type="entry name" value="WD40_rpt"/>
</dbReference>
<evidence type="ECO:0000256" key="12">
    <source>
        <dbReference type="SAM" id="MobiDB-lite"/>
    </source>
</evidence>
<organism evidence="15 16">
    <name type="scientific">Geotrichum candidum</name>
    <name type="common">Oospora lactis</name>
    <name type="synonym">Dipodascus geotrichum</name>
    <dbReference type="NCBI Taxonomy" id="1173061"/>
    <lineage>
        <taxon>Eukaryota</taxon>
        <taxon>Fungi</taxon>
        <taxon>Dikarya</taxon>
        <taxon>Ascomycota</taxon>
        <taxon>Saccharomycotina</taxon>
        <taxon>Dipodascomycetes</taxon>
        <taxon>Dipodascales</taxon>
        <taxon>Dipodascaceae</taxon>
        <taxon>Geotrichum</taxon>
    </lineage>
</organism>
<feature type="repeat" description="WD" evidence="10">
    <location>
        <begin position="79"/>
        <end position="120"/>
    </location>
</feature>
<dbReference type="InterPro" id="IPR036322">
    <property type="entry name" value="WD40_repeat_dom_sf"/>
</dbReference>
<dbReference type="STRING" id="1173061.A0A0J9XKV2"/>
<reference evidence="15" key="1">
    <citation type="submission" date="2014-03" db="EMBL/GenBank/DDBJ databases">
        <authorList>
            <person name="Casaregola S."/>
        </authorList>
    </citation>
    <scope>NUCLEOTIDE SEQUENCE [LARGE SCALE GENOMIC DNA]</scope>
    <source>
        <strain evidence="15">CLIB 918</strain>
    </source>
</reference>